<dbReference type="SUPFAM" id="SSF51126">
    <property type="entry name" value="Pectin lyase-like"/>
    <property type="match status" value="1"/>
</dbReference>
<evidence type="ECO:0000256" key="1">
    <source>
        <dbReference type="ARBA" id="ARBA00004613"/>
    </source>
</evidence>
<dbReference type="GO" id="GO:0005509">
    <property type="term" value="F:calcium ion binding"/>
    <property type="evidence" value="ECO:0007669"/>
    <property type="project" value="InterPro"/>
</dbReference>
<evidence type="ECO:0000256" key="2">
    <source>
        <dbReference type="ARBA" id="ARBA00016512"/>
    </source>
</evidence>
<protein>
    <recommendedName>
        <fullName evidence="2">Probable pectate lyase C</fullName>
    </recommendedName>
</protein>
<dbReference type="InterPro" id="IPR012334">
    <property type="entry name" value="Pectin_lyas_fold"/>
</dbReference>
<feature type="compositionally biased region" description="Acidic residues" evidence="6">
    <location>
        <begin position="874"/>
        <end position="884"/>
    </location>
</feature>
<dbReference type="InterPro" id="IPR053180">
    <property type="entry name" value="Ca-binding_acidic-repeat"/>
</dbReference>
<feature type="region of interest" description="Disordered" evidence="6">
    <location>
        <begin position="927"/>
        <end position="975"/>
    </location>
</feature>
<comment type="subcellular location">
    <subcellularLocation>
        <location evidence="1">Secreted</location>
    </subcellularLocation>
</comment>
<organism evidence="7">
    <name type="scientific">hydrothermal vent metagenome</name>
    <dbReference type="NCBI Taxonomy" id="652676"/>
    <lineage>
        <taxon>unclassified sequences</taxon>
        <taxon>metagenomes</taxon>
        <taxon>ecological metagenomes</taxon>
    </lineage>
</organism>
<dbReference type="Pfam" id="PF18884">
    <property type="entry name" value="TSP3_bac"/>
    <property type="match status" value="4"/>
</dbReference>
<reference evidence="7" key="1">
    <citation type="submission" date="2018-06" db="EMBL/GenBank/DDBJ databases">
        <authorList>
            <person name="Zhirakovskaya E."/>
        </authorList>
    </citation>
    <scope>NUCLEOTIDE SEQUENCE</scope>
</reference>
<dbReference type="PANTHER" id="PTHR37467">
    <property type="entry name" value="EXPORTED CALCIUM-BINDING GLYCOPROTEIN-RELATED"/>
    <property type="match status" value="1"/>
</dbReference>
<dbReference type="EMBL" id="UOFJ01000355">
    <property type="protein sequence ID" value="VAW68630.1"/>
    <property type="molecule type" value="Genomic_DNA"/>
</dbReference>
<evidence type="ECO:0000256" key="4">
    <source>
        <dbReference type="ARBA" id="ARBA00022729"/>
    </source>
</evidence>
<keyword evidence="4" id="KW-0732">Signal</keyword>
<gene>
    <name evidence="7" type="ORF">MNBD_GAMMA10-840</name>
</gene>
<sequence>MLHKLSLSIFLLFISTNAMAQCDSTLPAQGKRDDVLVVVNDNSLDSCEVGRYYAEQRGLGQNNILHIQTPANYYIQLDQFKILRDQIIQHMQQRIVARDSTFVPLVCTDGDIPFYCQASMDQLRANTELRYIVTTKGVPTRFIFNGSTIPLSPNSSTSVDNYLKYWLINYFTRDVSFSGISQTRAKAFGNGRNIRVVDPANDLELIIGRIDGVTLDSAKALIDRTHAAEGNGFYGKIYAYTGLGSPRFNGPTGMRWKDYSQRNANIYDGSAAPWRYPFGIFGEAAPECSDYLDPTHYLNFSQSDARGKAPQSCTLKFSVGLNGANDQPPGQPSSRQPLADDAIIYSGYLDGQASGNGSFNAFLNWRRDNSCTNTLCEDLPTGEQATCRAASIDVYKEIDTRCVGMADGFIGYNYQSFPVAQLQIAPTGWLTGTSGGYRTGRPIIREDSGFDDNLSLWYQDNEEIASPACYSSSDFSAPASANCGSDLLLNFSQTIRFATTQTSDALTPDQYRVRFKYNAENLDRNITLTVFIQVVEQVGSTKVNYRRVNASLTIPANTLTGWQDGDAIINFDHSDSEHSVDWDGTYRTISLFLASSNRYKGALGIDNVSLEKLDPAGIADPTPVALLNPSFDQGHKQTTTGDHAANFLSRLNGVAFWGSLSHHESNGHSFSKHTLETLTYFMRGLPLGDAVWFAENNNSGIFYGDPLYSPVAIKLDDINLPFDFILGDITLQGDTVNGRDLSVVSTSYQVDFCPGEDFFICDRQGTWQSTGLSGVGGKENTDLGVWSTAGQGTGVHTLRLGVSSINQATGRNQTYYDYYPVVLADQTSDFDTDGVLDVDELAGGMDPTNTDSDGDGLTDGAEIDLGTSPINADTDGDGLSDGDEVLNQGTDPLSTDSDSDGMPDGWELSFGLNPLLDDGALDFDEDGLNNLDEFTNGTRPDRPDTDRDRITDGEEVANGTDPTTNLDRDLDGMSDDWETIRGTRVNSDDARNDADGDGVDNIIEYMRRTLPLDATSLPVINTFFIDPVNGDDATGDGSATAPFARIAPAIAAASAGDTLRLTSGRHATGGVLFFSKMLSIEGPADRSATLSTSSLFITALRWGGFSNMKLNVGGFFNFPNGRNLIFRNLELRLGTSMPMGGNTKLLLDHVLITSTGATTAITAGNVPNGRNRTELTLRNTTLSGFQLGIDWNQGQFLRIRNAILDNTVNLQDAQPYQIWYSLTSDGQFTDFGANLGGDPLFVDAANGNYHLLPASPGVDTANPFASARAEPASVRLNMGFYGGTPEATQVQDVDGDGLPDGWETATGLNPLDPLDRLADNDGDGVNNGLEYRTGTSPAISSSRRGVGYWLLNENQQNANIEAMSLVDGSYIFSPSFVRLDQFQSTTIDTSLMGTARRINSNQAMSLANTADGTDMPVPDWFAGHSFVLPHARNSHRYHLLSPYGEAQVRINIDGTEQTLTLPRNEVVIFEAGSDNTRAGTVRSNRPLLITHSAYINTQTRDVYAVPPASKQVNGVYSRRAYIGALEDNTQVTVLDSAGVSTQFVLNAGELRGFTAGSPNGEGRSMRITADKPISAIQVADRDGIEATAFWDPLYSGRRYGLPIDTQYAAVVCDQASSISLYDIGGAIVDTQNCTPGAAGEPGKAYFGLATNGVNIPAGSYLIGSEPFYMMFEASATNDEKNILGHL</sequence>
<dbReference type="InterPro" id="IPR011050">
    <property type="entry name" value="Pectin_lyase_fold/virulence"/>
</dbReference>
<evidence type="ECO:0000256" key="6">
    <source>
        <dbReference type="SAM" id="MobiDB-lite"/>
    </source>
</evidence>
<feature type="compositionally biased region" description="Basic and acidic residues" evidence="6">
    <location>
        <begin position="939"/>
        <end position="952"/>
    </location>
</feature>
<keyword evidence="3" id="KW-0964">Secreted</keyword>
<dbReference type="PROSITE" id="PS00018">
    <property type="entry name" value="EF_HAND_1"/>
    <property type="match status" value="1"/>
</dbReference>
<evidence type="ECO:0000256" key="3">
    <source>
        <dbReference type="ARBA" id="ARBA00022525"/>
    </source>
</evidence>
<dbReference type="SUPFAM" id="SSF103647">
    <property type="entry name" value="TSP type-3 repeat"/>
    <property type="match status" value="1"/>
</dbReference>
<dbReference type="InterPro" id="IPR018247">
    <property type="entry name" value="EF_Hand_1_Ca_BS"/>
</dbReference>
<dbReference type="Gene3D" id="2.160.20.10">
    <property type="entry name" value="Single-stranded right-handed beta-helix, Pectin lyase-like"/>
    <property type="match status" value="1"/>
</dbReference>
<feature type="compositionally biased region" description="Polar residues" evidence="6">
    <location>
        <begin position="887"/>
        <end position="896"/>
    </location>
</feature>
<dbReference type="InterPro" id="IPR059100">
    <property type="entry name" value="TSP3_bac"/>
</dbReference>
<dbReference type="InterPro" id="IPR028974">
    <property type="entry name" value="TSP_type-3_rpt"/>
</dbReference>
<keyword evidence="5" id="KW-0106">Calcium</keyword>
<accession>A0A3B0XV57</accession>
<name>A0A3B0XV57_9ZZZZ</name>
<feature type="region of interest" description="Disordered" evidence="6">
    <location>
        <begin position="843"/>
        <end position="910"/>
    </location>
</feature>
<evidence type="ECO:0000256" key="5">
    <source>
        <dbReference type="ARBA" id="ARBA00022837"/>
    </source>
</evidence>
<evidence type="ECO:0000313" key="7">
    <source>
        <dbReference type="EMBL" id="VAW68630.1"/>
    </source>
</evidence>
<proteinExistence type="predicted"/>
<dbReference type="PANTHER" id="PTHR37467:SF1">
    <property type="entry name" value="EXPORTED CALCIUM-BINDING GLYCOPROTEIN"/>
    <property type="match status" value="1"/>
</dbReference>